<gene>
    <name evidence="2" type="ORF">MUN82_01870</name>
</gene>
<name>A0A8T9SUT5_9BACT</name>
<proteinExistence type="predicted"/>
<dbReference type="AlphaFoldDB" id="A0A8T9SUT5"/>
<dbReference type="InterPro" id="IPR006427">
    <property type="entry name" value="Portal_HK97"/>
</dbReference>
<organism evidence="2 3">
    <name type="scientific">Hymenobacter aerilatus</name>
    <dbReference type="NCBI Taxonomy" id="2932251"/>
    <lineage>
        <taxon>Bacteria</taxon>
        <taxon>Pseudomonadati</taxon>
        <taxon>Bacteroidota</taxon>
        <taxon>Cytophagia</taxon>
        <taxon>Cytophagales</taxon>
        <taxon>Hymenobacteraceae</taxon>
        <taxon>Hymenobacter</taxon>
    </lineage>
</organism>
<evidence type="ECO:0000313" key="3">
    <source>
        <dbReference type="Proteomes" id="UP000829925"/>
    </source>
</evidence>
<dbReference type="InterPro" id="IPR006944">
    <property type="entry name" value="Phage/GTA_portal"/>
</dbReference>
<reference evidence="2 3" key="1">
    <citation type="submission" date="2022-04" db="EMBL/GenBank/DDBJ databases">
        <title>Hymenobacter sp. isolated from the air.</title>
        <authorList>
            <person name="Won M."/>
            <person name="Lee C.-M."/>
            <person name="Woen H.-Y."/>
            <person name="Kwon S.-W."/>
        </authorList>
    </citation>
    <scope>NUCLEOTIDE SEQUENCE [LARGE SCALE GENOMIC DNA]</scope>
    <source>
        <strain evidence="3">5413 J-13</strain>
    </source>
</reference>
<protein>
    <submittedName>
        <fullName evidence="2">Phage portal protein</fullName>
    </submittedName>
</protein>
<dbReference type="KEGG" id="haei:MUN82_01870"/>
<accession>A0A8T9SUT5</accession>
<dbReference type="Pfam" id="PF04860">
    <property type="entry name" value="Phage_portal"/>
    <property type="match status" value="1"/>
</dbReference>
<evidence type="ECO:0000256" key="1">
    <source>
        <dbReference type="SAM" id="MobiDB-lite"/>
    </source>
</evidence>
<keyword evidence="3" id="KW-1185">Reference proteome</keyword>
<dbReference type="EMBL" id="CP095053">
    <property type="protein sequence ID" value="UOR05858.1"/>
    <property type="molecule type" value="Genomic_DNA"/>
</dbReference>
<dbReference type="NCBIfam" id="TIGR01537">
    <property type="entry name" value="portal_HK97"/>
    <property type="match status" value="1"/>
</dbReference>
<feature type="region of interest" description="Disordered" evidence="1">
    <location>
        <begin position="406"/>
        <end position="428"/>
    </location>
</feature>
<sequence>MNQEFKTLLQEYDSKSAYKTKAIVGNDALGRTNPINIVGNSAINWLGTGNDTITKDGYSASATGYAIQNFILTSAKKIDWKAYKLTGDDNKKEPVTNHPLANILYRPNYSQSWSQFKNEALAHYLLTGNAYIWFNRNVKGKTIEMIVLPFATEVLGGGFMKEVTGYKVLKTDGTFDTYEAADVLHLKTFNPESYKYGLSPVTACYKAFTASNASLDALVKLLQNLGPAGVLFNKEKDFEWTPEQSNSIRSWYKQYSNGGKNQGQLPIFSNEVGYVKLGLNTVELEVLKVINASRDMICDAYSFPNQLLNGDNSSTFNNKNEARKSVYTNCVIPLETELRDGLNRMLGQEYNDEVFIDFDTSNITELQEDKKEMVSWLKDAWWVSTAEKQAMLGVKVDKTLPQYILPNTKKSTDETDAETDVADEKDKK</sequence>
<evidence type="ECO:0000313" key="2">
    <source>
        <dbReference type="EMBL" id="UOR05858.1"/>
    </source>
</evidence>
<dbReference type="Proteomes" id="UP000829925">
    <property type="component" value="Chromosome"/>
</dbReference>
<dbReference type="RefSeq" id="WP_245094446.1">
    <property type="nucleotide sequence ID" value="NZ_CP095053.1"/>
</dbReference>